<sequence length="196" mass="22299">MDFRKELIQIVEKSGSLSAWGVKHCFRVYHLSKELSTHLSLDDEVLYTAAMLHDTGKYPVYALKNIDHALRSKGVSANLLQQMMFSSVKLPIVLDAVENHMFYSEPGRSDEAVYLREADILDNMGNIGLMRLFSLVGQDELIQTPEDAIDRARLFADALPDKVVTKAGKRLAIKRREESLRFLAGIKRQTLEYAWL</sequence>
<dbReference type="Proteomes" id="UP000183954">
    <property type="component" value="Unassembled WGS sequence"/>
</dbReference>
<dbReference type="CDD" id="cd00077">
    <property type="entry name" value="HDc"/>
    <property type="match status" value="1"/>
</dbReference>
<dbReference type="PANTHER" id="PTHR33594:SF1">
    <property type="entry name" value="HD_PDEASE DOMAIN-CONTAINING PROTEIN"/>
    <property type="match status" value="1"/>
</dbReference>
<dbReference type="PANTHER" id="PTHR33594">
    <property type="entry name" value="SUPERFAMILY HYDROLASE, PUTATIVE (AFU_ORTHOLOGUE AFUA_1G03035)-RELATED"/>
    <property type="match status" value="1"/>
</dbReference>
<dbReference type="Pfam" id="PF01966">
    <property type="entry name" value="HD"/>
    <property type="match status" value="1"/>
</dbReference>
<dbReference type="InterPro" id="IPR003607">
    <property type="entry name" value="HD/PDEase_dom"/>
</dbReference>
<protein>
    <recommendedName>
        <fullName evidence="1">HD domain-containing protein</fullName>
    </recommendedName>
</protein>
<keyword evidence="3" id="KW-1185">Reference proteome</keyword>
<dbReference type="OrthoDB" id="116313at2"/>
<feature type="domain" description="HD" evidence="1">
    <location>
        <begin position="21"/>
        <end position="124"/>
    </location>
</feature>
<dbReference type="PROSITE" id="PS51831">
    <property type="entry name" value="HD"/>
    <property type="match status" value="1"/>
</dbReference>
<dbReference type="STRING" id="1121420.SAMN02746098_01504"/>
<accession>A0A1M5W9P0</accession>
<dbReference type="AlphaFoldDB" id="A0A1M5W9P0"/>
<evidence type="ECO:0000313" key="3">
    <source>
        <dbReference type="Proteomes" id="UP000183954"/>
    </source>
</evidence>
<dbReference type="RefSeq" id="WP_073029036.1">
    <property type="nucleotide sequence ID" value="NZ_FQXJ01000005.1"/>
</dbReference>
<organism evidence="2 3">
    <name type="scientific">Desulfosporosinus lacus DSM 15449</name>
    <dbReference type="NCBI Taxonomy" id="1121420"/>
    <lineage>
        <taxon>Bacteria</taxon>
        <taxon>Bacillati</taxon>
        <taxon>Bacillota</taxon>
        <taxon>Clostridia</taxon>
        <taxon>Eubacteriales</taxon>
        <taxon>Desulfitobacteriaceae</taxon>
        <taxon>Desulfosporosinus</taxon>
    </lineage>
</organism>
<dbReference type="InterPro" id="IPR006674">
    <property type="entry name" value="HD_domain"/>
</dbReference>
<evidence type="ECO:0000259" key="1">
    <source>
        <dbReference type="PROSITE" id="PS51831"/>
    </source>
</evidence>
<name>A0A1M5W9P0_9FIRM</name>
<dbReference type="SUPFAM" id="SSF109604">
    <property type="entry name" value="HD-domain/PDEase-like"/>
    <property type="match status" value="1"/>
</dbReference>
<dbReference type="EMBL" id="FQXJ01000005">
    <property type="protein sequence ID" value="SHH83913.1"/>
    <property type="molecule type" value="Genomic_DNA"/>
</dbReference>
<evidence type="ECO:0000313" key="2">
    <source>
        <dbReference type="EMBL" id="SHH83913.1"/>
    </source>
</evidence>
<gene>
    <name evidence="2" type="ORF">SAMN02746098_01504</name>
</gene>
<dbReference type="SMART" id="SM00471">
    <property type="entry name" value="HDc"/>
    <property type="match status" value="1"/>
</dbReference>
<dbReference type="Gene3D" id="1.10.3210.10">
    <property type="entry name" value="Hypothetical protein af1432"/>
    <property type="match status" value="1"/>
</dbReference>
<reference evidence="3" key="1">
    <citation type="submission" date="2016-11" db="EMBL/GenBank/DDBJ databases">
        <authorList>
            <person name="Varghese N."/>
            <person name="Submissions S."/>
        </authorList>
    </citation>
    <scope>NUCLEOTIDE SEQUENCE [LARGE SCALE GENOMIC DNA]</scope>
    <source>
        <strain evidence="3">DSM 15449</strain>
    </source>
</reference>
<proteinExistence type="predicted"/>